<comment type="caution">
    <text evidence="7">The sequence shown here is derived from an EMBL/GenBank/DDBJ whole genome shotgun (WGS) entry which is preliminary data.</text>
</comment>
<dbReference type="PANTHER" id="PTHR21109">
    <property type="entry name" value="MITOCHONDRIAL 28S RIBOSOMAL PROTEIN S21"/>
    <property type="match status" value="1"/>
</dbReference>
<dbReference type="GO" id="GO:0003735">
    <property type="term" value="F:structural constituent of ribosome"/>
    <property type="evidence" value="ECO:0007669"/>
    <property type="project" value="InterPro"/>
</dbReference>
<evidence type="ECO:0000313" key="7">
    <source>
        <dbReference type="EMBL" id="OGC59928.1"/>
    </source>
</evidence>
<keyword evidence="2 5" id="KW-0689">Ribosomal protein</keyword>
<evidence type="ECO:0000256" key="2">
    <source>
        <dbReference type="ARBA" id="ARBA00022980"/>
    </source>
</evidence>
<dbReference type="GO" id="GO:1990904">
    <property type="term" value="C:ribonucleoprotein complex"/>
    <property type="evidence" value="ECO:0007669"/>
    <property type="project" value="UniProtKB-KW"/>
</dbReference>
<dbReference type="STRING" id="1802627.A3A70_02385"/>
<accession>A0A1F4VSH3</accession>
<keyword evidence="3 5" id="KW-0687">Ribonucleoprotein</keyword>
<dbReference type="AlphaFoldDB" id="A0A1F4VSH3"/>
<dbReference type="Proteomes" id="UP000178964">
    <property type="component" value="Unassembled WGS sequence"/>
</dbReference>
<dbReference type="HAMAP" id="MF_00358">
    <property type="entry name" value="Ribosomal_bS21"/>
    <property type="match status" value="1"/>
</dbReference>
<evidence type="ECO:0000256" key="1">
    <source>
        <dbReference type="ARBA" id="ARBA00006640"/>
    </source>
</evidence>
<reference evidence="7 8" key="1">
    <citation type="journal article" date="2016" name="Nat. Commun.">
        <title>Thousands of microbial genomes shed light on interconnected biogeochemical processes in an aquifer system.</title>
        <authorList>
            <person name="Anantharaman K."/>
            <person name="Brown C.T."/>
            <person name="Hug L.A."/>
            <person name="Sharon I."/>
            <person name="Castelle C.J."/>
            <person name="Probst A.J."/>
            <person name="Thomas B.C."/>
            <person name="Singh A."/>
            <person name="Wilkins M.J."/>
            <person name="Karaoz U."/>
            <person name="Brodie E.L."/>
            <person name="Williams K.H."/>
            <person name="Hubbard S.S."/>
            <person name="Banfield J.F."/>
        </authorList>
    </citation>
    <scope>NUCLEOTIDE SEQUENCE [LARGE SCALE GENOMIC DNA]</scope>
</reference>
<evidence type="ECO:0000256" key="5">
    <source>
        <dbReference type="HAMAP-Rule" id="MF_00358"/>
    </source>
</evidence>
<protein>
    <recommendedName>
        <fullName evidence="4 5">Small ribosomal subunit protein bS21</fullName>
    </recommendedName>
</protein>
<dbReference type="InterPro" id="IPR038380">
    <property type="entry name" value="Ribosomal_bS21_sf"/>
</dbReference>
<evidence type="ECO:0000256" key="3">
    <source>
        <dbReference type="ARBA" id="ARBA00023274"/>
    </source>
</evidence>
<sequence>MVSVDVRMGESIDQALRRFNREVLKAGVMAEIRKREFYISPSMNRKLKKQEKARKAMGVKRDRVFK</sequence>
<organism evidence="7 8">
    <name type="scientific">candidate division WWE3 bacterium RIFCSPLOWO2_01_FULL_42_11</name>
    <dbReference type="NCBI Taxonomy" id="1802627"/>
    <lineage>
        <taxon>Bacteria</taxon>
        <taxon>Katanobacteria</taxon>
    </lineage>
</organism>
<evidence type="ECO:0000256" key="4">
    <source>
        <dbReference type="ARBA" id="ARBA00035135"/>
    </source>
</evidence>
<gene>
    <name evidence="5" type="primary">rpsU</name>
    <name evidence="7" type="ORF">A3A70_02385</name>
</gene>
<dbReference type="Gene3D" id="1.20.5.1150">
    <property type="entry name" value="Ribosomal protein S8"/>
    <property type="match status" value="1"/>
</dbReference>
<dbReference type="GO" id="GO:0005840">
    <property type="term" value="C:ribosome"/>
    <property type="evidence" value="ECO:0007669"/>
    <property type="project" value="UniProtKB-KW"/>
</dbReference>
<dbReference type="NCBIfam" id="TIGR00030">
    <property type="entry name" value="S21p"/>
    <property type="match status" value="1"/>
</dbReference>
<dbReference type="GO" id="GO:0006412">
    <property type="term" value="P:translation"/>
    <property type="evidence" value="ECO:0007669"/>
    <property type="project" value="UniProtKB-UniRule"/>
</dbReference>
<proteinExistence type="inferred from homology"/>
<dbReference type="InterPro" id="IPR001911">
    <property type="entry name" value="Ribosomal_bS21"/>
</dbReference>
<evidence type="ECO:0000313" key="8">
    <source>
        <dbReference type="Proteomes" id="UP000178964"/>
    </source>
</evidence>
<dbReference type="Pfam" id="PF01165">
    <property type="entry name" value="Ribosomal_S21"/>
    <property type="match status" value="1"/>
</dbReference>
<dbReference type="PANTHER" id="PTHR21109:SF0">
    <property type="entry name" value="SMALL RIBOSOMAL SUBUNIT PROTEIN BS21M"/>
    <property type="match status" value="1"/>
</dbReference>
<comment type="similarity">
    <text evidence="1 5 6">Belongs to the bacterial ribosomal protein bS21 family.</text>
</comment>
<name>A0A1F4VSH3_UNCKA</name>
<evidence type="ECO:0000256" key="6">
    <source>
        <dbReference type="RuleBase" id="RU000667"/>
    </source>
</evidence>
<dbReference type="PRINTS" id="PR00976">
    <property type="entry name" value="RIBOSOMALS21"/>
</dbReference>
<dbReference type="EMBL" id="MEVK01000004">
    <property type="protein sequence ID" value="OGC59928.1"/>
    <property type="molecule type" value="Genomic_DNA"/>
</dbReference>